<organism evidence="2 3">
    <name type="scientific">Rhizobium leguminosarum bv. trifolii</name>
    <dbReference type="NCBI Taxonomy" id="386"/>
    <lineage>
        <taxon>Bacteria</taxon>
        <taxon>Pseudomonadati</taxon>
        <taxon>Pseudomonadota</taxon>
        <taxon>Alphaproteobacteria</taxon>
        <taxon>Hyphomicrobiales</taxon>
        <taxon>Rhizobiaceae</taxon>
        <taxon>Rhizobium/Agrobacterium group</taxon>
        <taxon>Rhizobium</taxon>
    </lineage>
</organism>
<evidence type="ECO:0000313" key="3">
    <source>
        <dbReference type="Proteomes" id="UP000256748"/>
    </source>
</evidence>
<accession>A0A3E1B943</accession>
<dbReference type="RefSeq" id="WP_116275225.1">
    <property type="nucleotide sequence ID" value="NZ_KZ859523.1"/>
</dbReference>
<dbReference type="EMBL" id="NAOO01000027">
    <property type="protein sequence ID" value="RFB88253.1"/>
    <property type="molecule type" value="Genomic_DNA"/>
</dbReference>
<evidence type="ECO:0000313" key="2">
    <source>
        <dbReference type="EMBL" id="RFB88253.1"/>
    </source>
</evidence>
<sequence>MRQKIVWSLLQASLFVFASLTSIDTAGAGTLHPTIAVMAPSGLLQQVAQNKIPSLNGYRGYGSARPGYIKSSNGYWYPARAFNTSNEYTGSIGRPQRMNNSCDFGFAPTNGSSNCNY</sequence>
<feature type="chain" id="PRO_5017664770" evidence="1">
    <location>
        <begin position="19"/>
        <end position="117"/>
    </location>
</feature>
<dbReference type="Proteomes" id="UP000256748">
    <property type="component" value="Unassembled WGS sequence"/>
</dbReference>
<comment type="caution">
    <text evidence="2">The sequence shown here is derived from an EMBL/GenBank/DDBJ whole genome shotgun (WGS) entry which is preliminary data.</text>
</comment>
<evidence type="ECO:0000256" key="1">
    <source>
        <dbReference type="SAM" id="SignalP"/>
    </source>
</evidence>
<proteinExistence type="predicted"/>
<keyword evidence="1" id="KW-0732">Signal</keyword>
<name>A0A3E1B943_RHILT</name>
<dbReference type="AlphaFoldDB" id="A0A3E1B943"/>
<reference evidence="2 3" key="1">
    <citation type="submission" date="2017-03" db="EMBL/GenBank/DDBJ databases">
        <title>Genome analysis of Rhizobial strains effectives or ineffectives for nitrogen fixation isolated from bean seeds.</title>
        <authorList>
            <person name="Peralta H."/>
            <person name="Aguilar-Vera A."/>
            <person name="Mora Y."/>
            <person name="Vargas-Lagunas C."/>
            <person name="Girard L."/>
            <person name="Mora J."/>
        </authorList>
    </citation>
    <scope>NUCLEOTIDE SEQUENCE [LARGE SCALE GENOMIC DNA]</scope>
    <source>
        <strain evidence="2 3">CCGM5</strain>
    </source>
</reference>
<gene>
    <name evidence="2" type="ORF">B5K10_21675</name>
</gene>
<protein>
    <submittedName>
        <fullName evidence="2">Cell surface protein</fullName>
    </submittedName>
</protein>
<feature type="signal peptide" evidence="1">
    <location>
        <begin position="1"/>
        <end position="18"/>
    </location>
</feature>